<evidence type="ECO:0000259" key="2">
    <source>
        <dbReference type="Pfam" id="PF04909"/>
    </source>
</evidence>
<dbReference type="EMBL" id="BMIX01000005">
    <property type="protein sequence ID" value="GGG40252.1"/>
    <property type="molecule type" value="Genomic_DNA"/>
</dbReference>
<dbReference type="SUPFAM" id="SSF51556">
    <property type="entry name" value="Metallo-dependent hydrolases"/>
    <property type="match status" value="1"/>
</dbReference>
<evidence type="ECO:0000313" key="4">
    <source>
        <dbReference type="Proteomes" id="UP000605733"/>
    </source>
</evidence>
<dbReference type="Proteomes" id="UP000605733">
    <property type="component" value="Unassembled WGS sequence"/>
</dbReference>
<organism evidence="3 4">
    <name type="scientific">Christiangramia forsetii</name>
    <dbReference type="NCBI Taxonomy" id="411153"/>
    <lineage>
        <taxon>Bacteria</taxon>
        <taxon>Pseudomonadati</taxon>
        <taxon>Bacteroidota</taxon>
        <taxon>Flavobacteriia</taxon>
        <taxon>Flavobacteriales</taxon>
        <taxon>Flavobacteriaceae</taxon>
        <taxon>Christiangramia</taxon>
    </lineage>
</organism>
<comment type="caution">
    <text evidence="3">The sequence shown here is derived from an EMBL/GenBank/DDBJ whole genome shotgun (WGS) entry which is preliminary data.</text>
</comment>
<dbReference type="RefSeq" id="WP_011709582.1">
    <property type="nucleotide sequence ID" value="NZ_BMIX01000005.1"/>
</dbReference>
<name>A0ABQ1WQ76_9FLAO</name>
<gene>
    <name evidence="3" type="ORF">GCM10011532_24980</name>
</gene>
<sequence>MKIDAHQHFWKYNPEKHSWISDDMKVIQKDFLPEDLKPICKKEGIAGCVVVQADQTEDETNFLLDLAEKHDFIKAVVGWIDLRSPDLEERLEHYRKYEKLKGFRHVVQDEPDVNFMKLADFQKGIASLEKYGFTYDILIFPSQMEAALATVKKFPKQKFVIDHIAKPDIKNGKIDEWKEKMKTLASHKNVYCKVSGMVTEADLEKWEYSDFAPYLDVIFDGFGSERIMFGSDWPVCLLGGSYSEVKGILENYIKPLSEREKEDVWGRTAQNFYDV</sequence>
<evidence type="ECO:0000256" key="1">
    <source>
        <dbReference type="ARBA" id="ARBA00038310"/>
    </source>
</evidence>
<dbReference type="Gene3D" id="3.20.20.140">
    <property type="entry name" value="Metal-dependent hydrolases"/>
    <property type="match status" value="1"/>
</dbReference>
<keyword evidence="4" id="KW-1185">Reference proteome</keyword>
<proteinExistence type="inferred from homology"/>
<accession>A0ABQ1WQ76</accession>
<protein>
    <submittedName>
        <fullName evidence="3">Amidohydrolase</fullName>
    </submittedName>
</protein>
<dbReference type="PANTHER" id="PTHR43569:SF2">
    <property type="entry name" value="AMIDOHYDROLASE-RELATED DOMAIN-CONTAINING PROTEIN"/>
    <property type="match status" value="1"/>
</dbReference>
<dbReference type="InterPro" id="IPR006680">
    <property type="entry name" value="Amidohydro-rel"/>
</dbReference>
<feature type="domain" description="Amidohydrolase-related" evidence="2">
    <location>
        <begin position="3"/>
        <end position="274"/>
    </location>
</feature>
<reference evidence="4" key="1">
    <citation type="journal article" date="2019" name="Int. J. Syst. Evol. Microbiol.">
        <title>The Global Catalogue of Microorganisms (GCM) 10K type strain sequencing project: providing services to taxonomists for standard genome sequencing and annotation.</title>
        <authorList>
            <consortium name="The Broad Institute Genomics Platform"/>
            <consortium name="The Broad Institute Genome Sequencing Center for Infectious Disease"/>
            <person name="Wu L."/>
            <person name="Ma J."/>
        </authorList>
    </citation>
    <scope>NUCLEOTIDE SEQUENCE [LARGE SCALE GENOMIC DNA]</scope>
    <source>
        <strain evidence="4">CGMCC 1.15422</strain>
    </source>
</reference>
<comment type="similarity">
    <text evidence="1">Belongs to the metallo-dependent hydrolases superfamily.</text>
</comment>
<dbReference type="PANTHER" id="PTHR43569">
    <property type="entry name" value="AMIDOHYDROLASE"/>
    <property type="match status" value="1"/>
</dbReference>
<dbReference type="InterPro" id="IPR032466">
    <property type="entry name" value="Metal_Hydrolase"/>
</dbReference>
<evidence type="ECO:0000313" key="3">
    <source>
        <dbReference type="EMBL" id="GGG40252.1"/>
    </source>
</evidence>
<dbReference type="InterPro" id="IPR052350">
    <property type="entry name" value="Metallo-dep_Lactonases"/>
</dbReference>
<dbReference type="Pfam" id="PF04909">
    <property type="entry name" value="Amidohydro_2"/>
    <property type="match status" value="1"/>
</dbReference>